<feature type="transmembrane region" description="Helical" evidence="1">
    <location>
        <begin position="58"/>
        <end position="82"/>
    </location>
</feature>
<dbReference type="AlphaFoldDB" id="A0A1G7YP94"/>
<proteinExistence type="predicted"/>
<organism evidence="2 3">
    <name type="scientific">Sinosporangium album</name>
    <dbReference type="NCBI Taxonomy" id="504805"/>
    <lineage>
        <taxon>Bacteria</taxon>
        <taxon>Bacillati</taxon>
        <taxon>Actinomycetota</taxon>
        <taxon>Actinomycetes</taxon>
        <taxon>Streptosporangiales</taxon>
        <taxon>Streptosporangiaceae</taxon>
        <taxon>Sinosporangium</taxon>
    </lineage>
</organism>
<dbReference type="OrthoDB" id="4698148at2"/>
<keyword evidence="1" id="KW-0812">Transmembrane</keyword>
<dbReference type="RefSeq" id="WP_093170569.1">
    <property type="nucleotide sequence ID" value="NZ_FNCN01000010.1"/>
</dbReference>
<feature type="transmembrane region" description="Helical" evidence="1">
    <location>
        <begin position="191"/>
        <end position="214"/>
    </location>
</feature>
<gene>
    <name evidence="2" type="ORF">SAMN05421505_1105</name>
</gene>
<feature type="transmembrane region" description="Helical" evidence="1">
    <location>
        <begin position="16"/>
        <end position="38"/>
    </location>
</feature>
<accession>A0A1G7YP94</accession>
<name>A0A1G7YP94_9ACTN</name>
<keyword evidence="1" id="KW-0472">Membrane</keyword>
<feature type="transmembrane region" description="Helical" evidence="1">
    <location>
        <begin position="94"/>
        <end position="115"/>
    </location>
</feature>
<dbReference type="EMBL" id="FNCN01000010">
    <property type="protein sequence ID" value="SDG98049.1"/>
    <property type="molecule type" value="Genomic_DNA"/>
</dbReference>
<reference evidence="2 3" key="1">
    <citation type="submission" date="2016-10" db="EMBL/GenBank/DDBJ databases">
        <authorList>
            <person name="de Groot N.N."/>
        </authorList>
    </citation>
    <scope>NUCLEOTIDE SEQUENCE [LARGE SCALE GENOMIC DNA]</scope>
    <source>
        <strain evidence="2 3">CPCC 201354</strain>
    </source>
</reference>
<keyword evidence="3" id="KW-1185">Reference proteome</keyword>
<protein>
    <submittedName>
        <fullName evidence="2">Uncharacterized membrane protein</fullName>
    </submittedName>
</protein>
<sequence>MTNTDSTSRRWRRQTLWGLMAVAAVGIAGYTVSTYLAGGPALSIVPLDPDVTLHYLSVAVHAVPGGLALAIGPLQFITALRARRPRLHRILGKIYMASVIAASAAALFSAAVSLSGFALQVAFYLITALWLYTLAQAFLNIRRGEITMHRIWMIRNYALTFTAVTLRVYLITGLQLFPLTPELTFKDIYTASGWASLIGNVIVAEYFIIQRILLRPPHRRRPRSATPAPQPTIHN</sequence>
<evidence type="ECO:0000313" key="3">
    <source>
        <dbReference type="Proteomes" id="UP000198923"/>
    </source>
</evidence>
<feature type="transmembrane region" description="Helical" evidence="1">
    <location>
        <begin position="121"/>
        <end position="141"/>
    </location>
</feature>
<keyword evidence="1" id="KW-1133">Transmembrane helix</keyword>
<evidence type="ECO:0000256" key="1">
    <source>
        <dbReference type="SAM" id="Phobius"/>
    </source>
</evidence>
<dbReference type="InterPro" id="IPR018750">
    <property type="entry name" value="DUF2306_membrane"/>
</dbReference>
<dbReference type="Proteomes" id="UP000198923">
    <property type="component" value="Unassembled WGS sequence"/>
</dbReference>
<feature type="transmembrane region" description="Helical" evidence="1">
    <location>
        <begin position="153"/>
        <end position="171"/>
    </location>
</feature>
<evidence type="ECO:0000313" key="2">
    <source>
        <dbReference type="EMBL" id="SDG98049.1"/>
    </source>
</evidence>
<dbReference type="Pfam" id="PF10067">
    <property type="entry name" value="DUF2306"/>
    <property type="match status" value="1"/>
</dbReference>